<organism evidence="2 3">
    <name type="scientific">Vitis vinifera</name>
    <name type="common">Grape</name>
    <dbReference type="NCBI Taxonomy" id="29760"/>
    <lineage>
        <taxon>Eukaryota</taxon>
        <taxon>Viridiplantae</taxon>
        <taxon>Streptophyta</taxon>
        <taxon>Embryophyta</taxon>
        <taxon>Tracheophyta</taxon>
        <taxon>Spermatophyta</taxon>
        <taxon>Magnoliopsida</taxon>
        <taxon>eudicotyledons</taxon>
        <taxon>Gunneridae</taxon>
        <taxon>Pentapetalae</taxon>
        <taxon>rosids</taxon>
        <taxon>Vitales</taxon>
        <taxon>Vitaceae</taxon>
        <taxon>Viteae</taxon>
        <taxon>Vitis</taxon>
    </lineage>
</organism>
<evidence type="ECO:0008006" key="4">
    <source>
        <dbReference type="Google" id="ProtNLM"/>
    </source>
</evidence>
<dbReference type="EMBL" id="CP126654">
    <property type="protein sequence ID" value="WJZ91410.1"/>
    <property type="molecule type" value="Genomic_DNA"/>
</dbReference>
<feature type="compositionally biased region" description="Polar residues" evidence="1">
    <location>
        <begin position="235"/>
        <end position="254"/>
    </location>
</feature>
<protein>
    <recommendedName>
        <fullName evidence="4">Transposase, Ptta/En/Spm, plant</fullName>
    </recommendedName>
</protein>
<evidence type="ECO:0000313" key="2">
    <source>
        <dbReference type="EMBL" id="WJZ91410.1"/>
    </source>
</evidence>
<reference evidence="2 3" key="1">
    <citation type="journal article" date="2023" name="Hortic Res">
        <title>The complete reference genome for grapevine (Vitis vinifera L.) genetics and breeding.</title>
        <authorList>
            <person name="Shi X."/>
            <person name="Cao S."/>
            <person name="Wang X."/>
            <person name="Huang S."/>
            <person name="Wang Y."/>
            <person name="Liu Z."/>
            <person name="Liu W."/>
            <person name="Leng X."/>
            <person name="Peng Y."/>
            <person name="Wang N."/>
            <person name="Wang Y."/>
            <person name="Ma Z."/>
            <person name="Xu X."/>
            <person name="Zhang F."/>
            <person name="Xue H."/>
            <person name="Zhong H."/>
            <person name="Wang Y."/>
            <person name="Zhang K."/>
            <person name="Velt A."/>
            <person name="Avia K."/>
            <person name="Holtgrawe D."/>
            <person name="Grimplet J."/>
            <person name="Matus J.T."/>
            <person name="Ware D."/>
            <person name="Wu X."/>
            <person name="Wang H."/>
            <person name="Liu C."/>
            <person name="Fang Y."/>
            <person name="Rustenholz C."/>
            <person name="Cheng Z."/>
            <person name="Xiao H."/>
            <person name="Zhou Y."/>
        </authorList>
    </citation>
    <scope>NUCLEOTIDE SEQUENCE [LARGE SCALE GENOMIC DNA]</scope>
    <source>
        <strain evidence="3">cv. Pinot noir / PN40024</strain>
        <tissue evidence="2">Leaf</tissue>
    </source>
</reference>
<dbReference type="PANTHER" id="PTHR33499">
    <property type="entry name" value="OS12G0282400 PROTEIN-RELATED"/>
    <property type="match status" value="1"/>
</dbReference>
<evidence type="ECO:0000256" key="1">
    <source>
        <dbReference type="SAM" id="MobiDB-lite"/>
    </source>
</evidence>
<evidence type="ECO:0000313" key="3">
    <source>
        <dbReference type="Proteomes" id="UP001227230"/>
    </source>
</evidence>
<feature type="region of interest" description="Disordered" evidence="1">
    <location>
        <begin position="235"/>
        <end position="299"/>
    </location>
</feature>
<proteinExistence type="predicted"/>
<name>A0ABY9C7V9_VITVI</name>
<gene>
    <name evidence="2" type="ORF">VitviT2T_010485</name>
</gene>
<dbReference type="Proteomes" id="UP001227230">
    <property type="component" value="Chromosome 7"/>
</dbReference>
<keyword evidence="3" id="KW-1185">Reference proteome</keyword>
<accession>A0ABY9C7V9</accession>
<dbReference type="PANTHER" id="PTHR33499:SF11">
    <property type="entry name" value="NO APICAL MERISTEM-ASSOCIATED C-TERMINAL DOMAIN-CONTAINING PROTEIN"/>
    <property type="match status" value="1"/>
</dbReference>
<feature type="region of interest" description="Disordered" evidence="1">
    <location>
        <begin position="499"/>
        <end position="528"/>
    </location>
</feature>
<feature type="region of interest" description="Disordered" evidence="1">
    <location>
        <begin position="442"/>
        <end position="466"/>
    </location>
</feature>
<sequence length="528" mass="58943">MCSDSNGCAINDNYVDDGINDAINDMHGPRNKEVNSNESVGHEIGRNGKNIDYLFSEAHRELYPAHKMTKNDIQRLSTDQLSQGQEGIPPLVQTSGTCKRLNTNLTVEMIFDTAQKRTRSGRIIGTSPIKEANRTPPNVQVDVAHTSLNRNSTTRKMTDNDSKRGGIDRQLQGVGNLENTTTNATLQANGTHSRHQNNSTSRRMTRSHSRIVGIDELMQGFGNVEDTIAPAIMDTSETPFDPNNNTSTMDADSTTGRRKVRGDSRGVGTDKLIQANGSRPLGGVEIKPENNAPTGVNSSRMKSEIGTIVRNYAPLDVEKWADISESDKVFMMEKLQEKFIIDFTQDHVKKAIEGKMAARYRDHRNKCHKHFKKYPTIALAKQNPYKHVSDQKQWDWLCDRFASEKFQEKMLELQKQPVPEGGQALKEAEICVQVLGSRSGYIKGLGHGPRPPSSSSKSTHKSHREIELENELKATRELLQSQETRIQHQQSQIAQLASFVSEMRQHMHIPGSSSRSSSPSDDTPLMDS</sequence>